<dbReference type="InterPro" id="IPR052241">
    <property type="entry name" value="SLC66/Scramblase_ANY1"/>
</dbReference>
<sequence>MDWVTDEWHELTFNQLLSYMASAGIIFGGVVPYIPQYKQIKESESADGFSTYVCLALLLANILRILFWFGRHFETPLLLQSIIMNLAMILMIELCVRVNHKNQLIPSKNRFFIAKLN</sequence>
<keyword evidence="2 5" id="KW-0812">Transmembrane</keyword>
<evidence type="ECO:0008006" key="8">
    <source>
        <dbReference type="Google" id="ProtNLM"/>
    </source>
</evidence>
<dbReference type="EMBL" id="CAJPVJ010004190">
    <property type="protein sequence ID" value="CAG2168387.1"/>
    <property type="molecule type" value="Genomic_DNA"/>
</dbReference>
<feature type="transmembrane region" description="Helical" evidence="5">
    <location>
        <begin position="77"/>
        <end position="96"/>
    </location>
</feature>
<evidence type="ECO:0000313" key="7">
    <source>
        <dbReference type="Proteomes" id="UP000728032"/>
    </source>
</evidence>
<gene>
    <name evidence="6" type="ORF">ONB1V03_LOCUS7877</name>
</gene>
<dbReference type="GO" id="GO:0005802">
    <property type="term" value="C:trans-Golgi network"/>
    <property type="evidence" value="ECO:0007669"/>
    <property type="project" value="TreeGrafter"/>
</dbReference>
<dbReference type="PANTHER" id="PTHR14856">
    <property type="entry name" value="PQ-LOOP REPEAT-CONTAINING PROTEIN 1-LIKE PROTEIN"/>
    <property type="match status" value="1"/>
</dbReference>
<dbReference type="GO" id="GO:0042147">
    <property type="term" value="P:retrograde transport, endosome to Golgi"/>
    <property type="evidence" value="ECO:0007669"/>
    <property type="project" value="TreeGrafter"/>
</dbReference>
<dbReference type="GO" id="GO:0005829">
    <property type="term" value="C:cytosol"/>
    <property type="evidence" value="ECO:0007669"/>
    <property type="project" value="GOC"/>
</dbReference>
<evidence type="ECO:0000256" key="5">
    <source>
        <dbReference type="SAM" id="Phobius"/>
    </source>
</evidence>
<evidence type="ECO:0000256" key="3">
    <source>
        <dbReference type="ARBA" id="ARBA00022989"/>
    </source>
</evidence>
<keyword evidence="7" id="KW-1185">Reference proteome</keyword>
<dbReference type="GO" id="GO:0045332">
    <property type="term" value="P:phospholipid translocation"/>
    <property type="evidence" value="ECO:0007669"/>
    <property type="project" value="TreeGrafter"/>
</dbReference>
<feature type="transmembrane region" description="Helical" evidence="5">
    <location>
        <begin position="16"/>
        <end position="37"/>
    </location>
</feature>
<dbReference type="EMBL" id="OC919015">
    <property type="protein sequence ID" value="CAD7650563.1"/>
    <property type="molecule type" value="Genomic_DNA"/>
</dbReference>
<protein>
    <recommendedName>
        <fullName evidence="8">PQ-loop repeat-containing protein 1</fullName>
    </recommendedName>
</protein>
<dbReference type="FunFam" id="1.20.1280.290:FF:000008">
    <property type="entry name" value="PQ-loop repeat-containing protein 1"/>
    <property type="match status" value="1"/>
</dbReference>
<keyword evidence="4 5" id="KW-0472">Membrane</keyword>
<dbReference type="Pfam" id="PF04193">
    <property type="entry name" value="PQ-loop"/>
    <property type="match status" value="1"/>
</dbReference>
<dbReference type="OrthoDB" id="292213at2759"/>
<proteinExistence type="predicted"/>
<feature type="transmembrane region" description="Helical" evidence="5">
    <location>
        <begin position="49"/>
        <end position="71"/>
    </location>
</feature>
<keyword evidence="3 5" id="KW-1133">Transmembrane helix</keyword>
<dbReference type="Proteomes" id="UP000728032">
    <property type="component" value="Unassembled WGS sequence"/>
</dbReference>
<dbReference type="Gene3D" id="1.20.1280.290">
    <property type="match status" value="1"/>
</dbReference>
<organism evidence="6">
    <name type="scientific">Oppiella nova</name>
    <dbReference type="NCBI Taxonomy" id="334625"/>
    <lineage>
        <taxon>Eukaryota</taxon>
        <taxon>Metazoa</taxon>
        <taxon>Ecdysozoa</taxon>
        <taxon>Arthropoda</taxon>
        <taxon>Chelicerata</taxon>
        <taxon>Arachnida</taxon>
        <taxon>Acari</taxon>
        <taxon>Acariformes</taxon>
        <taxon>Sarcoptiformes</taxon>
        <taxon>Oribatida</taxon>
        <taxon>Brachypylina</taxon>
        <taxon>Oppioidea</taxon>
        <taxon>Oppiidae</taxon>
        <taxon>Oppiella</taxon>
    </lineage>
</organism>
<evidence type="ECO:0000313" key="6">
    <source>
        <dbReference type="EMBL" id="CAD7650563.1"/>
    </source>
</evidence>
<evidence type="ECO:0000256" key="2">
    <source>
        <dbReference type="ARBA" id="ARBA00022692"/>
    </source>
</evidence>
<evidence type="ECO:0000256" key="4">
    <source>
        <dbReference type="ARBA" id="ARBA00023136"/>
    </source>
</evidence>
<dbReference type="InterPro" id="IPR006603">
    <property type="entry name" value="PQ-loop_rpt"/>
</dbReference>
<comment type="subcellular location">
    <subcellularLocation>
        <location evidence="1">Membrane</location>
        <topology evidence="1">Multi-pass membrane protein</topology>
    </subcellularLocation>
</comment>
<dbReference type="GO" id="GO:0016020">
    <property type="term" value="C:membrane"/>
    <property type="evidence" value="ECO:0007669"/>
    <property type="project" value="UniProtKB-SubCell"/>
</dbReference>
<dbReference type="AlphaFoldDB" id="A0A7R9QLK6"/>
<name>A0A7R9QLK6_9ACAR</name>
<evidence type="ECO:0000256" key="1">
    <source>
        <dbReference type="ARBA" id="ARBA00004141"/>
    </source>
</evidence>
<reference evidence="6" key="1">
    <citation type="submission" date="2020-11" db="EMBL/GenBank/DDBJ databases">
        <authorList>
            <person name="Tran Van P."/>
        </authorList>
    </citation>
    <scope>NUCLEOTIDE SEQUENCE</scope>
</reference>
<dbReference type="PANTHER" id="PTHR14856:SF9">
    <property type="entry name" value="PQ-LOOP REPEAT-CONTAINING PROTEIN 1"/>
    <property type="match status" value="1"/>
</dbReference>
<accession>A0A7R9QLK6</accession>
<dbReference type="GO" id="GO:0005768">
    <property type="term" value="C:endosome"/>
    <property type="evidence" value="ECO:0007669"/>
    <property type="project" value="TreeGrafter"/>
</dbReference>